<dbReference type="PANTHER" id="PTHR43280:SF28">
    <property type="entry name" value="HTH-TYPE TRANSCRIPTIONAL ACTIVATOR RHAS"/>
    <property type="match status" value="1"/>
</dbReference>
<evidence type="ECO:0000256" key="1">
    <source>
        <dbReference type="ARBA" id="ARBA00023015"/>
    </source>
</evidence>
<proteinExistence type="predicted"/>
<dbReference type="GO" id="GO:0043565">
    <property type="term" value="F:sequence-specific DNA binding"/>
    <property type="evidence" value="ECO:0007669"/>
    <property type="project" value="InterPro"/>
</dbReference>
<dbReference type="PROSITE" id="PS01124">
    <property type="entry name" value="HTH_ARAC_FAMILY_2"/>
    <property type="match status" value="1"/>
</dbReference>
<dbReference type="Gene3D" id="1.10.10.60">
    <property type="entry name" value="Homeodomain-like"/>
    <property type="match status" value="2"/>
</dbReference>
<evidence type="ECO:0000256" key="3">
    <source>
        <dbReference type="ARBA" id="ARBA00023163"/>
    </source>
</evidence>
<dbReference type="GO" id="GO:0003700">
    <property type="term" value="F:DNA-binding transcription factor activity"/>
    <property type="evidence" value="ECO:0007669"/>
    <property type="project" value="InterPro"/>
</dbReference>
<dbReference type="SMART" id="SM00342">
    <property type="entry name" value="HTH_ARAC"/>
    <property type="match status" value="1"/>
</dbReference>
<keyword evidence="1" id="KW-0805">Transcription regulation</keyword>
<dbReference type="InterPro" id="IPR003313">
    <property type="entry name" value="AraC-bd"/>
</dbReference>
<protein>
    <submittedName>
        <fullName evidence="5">Helix-turn-helix domain-containing protein</fullName>
    </submittedName>
</protein>
<dbReference type="AlphaFoldDB" id="A0A5C4TAL7"/>
<dbReference type="SUPFAM" id="SSF46689">
    <property type="entry name" value="Homeodomain-like"/>
    <property type="match status" value="2"/>
</dbReference>
<evidence type="ECO:0000313" key="5">
    <source>
        <dbReference type="EMBL" id="TNJ66098.1"/>
    </source>
</evidence>
<dbReference type="EMBL" id="VDCQ01000013">
    <property type="protein sequence ID" value="TNJ66098.1"/>
    <property type="molecule type" value="Genomic_DNA"/>
</dbReference>
<evidence type="ECO:0000256" key="2">
    <source>
        <dbReference type="ARBA" id="ARBA00023125"/>
    </source>
</evidence>
<name>A0A5C4TAL7_9BACL</name>
<keyword evidence="3" id="KW-0804">Transcription</keyword>
<dbReference type="InterPro" id="IPR037923">
    <property type="entry name" value="HTH-like"/>
</dbReference>
<sequence length="292" mass="34129">MGTFKENFASHWTDQSVRLVSTPSKAARSAFFYVQEVGHFQTLPGYFTEREHLNSYLIVYTIAGKGYLNYRNRSHTLVPGQLFFIDCMERHYYATDQQNLWEIYWVHFNGGTSRGYYEQFAKDSEPVHSLGIQSPVPDMLMQLIQLHNQKDFRTEALSSNVLVNLLTEILLIAYRPQPDFDSLPVFLPPVVSYMDKHYNEDIRLDRLADMFAINKHHLAKEFKKYIGFTPKEYVINLRINKAKEWLRHTSASVEEIAGNVGIDNVSHFINLFKSRVEMTPLAFRKKWHTSHP</sequence>
<dbReference type="SUPFAM" id="SSF51215">
    <property type="entry name" value="Regulatory protein AraC"/>
    <property type="match status" value="1"/>
</dbReference>
<comment type="caution">
    <text evidence="5">The sequence shown here is derived from an EMBL/GenBank/DDBJ whole genome shotgun (WGS) entry which is preliminary data.</text>
</comment>
<keyword evidence="6" id="KW-1185">Reference proteome</keyword>
<dbReference type="Gene3D" id="2.60.120.280">
    <property type="entry name" value="Regulatory protein AraC"/>
    <property type="match status" value="1"/>
</dbReference>
<dbReference type="OrthoDB" id="9813413at2"/>
<evidence type="ECO:0000259" key="4">
    <source>
        <dbReference type="PROSITE" id="PS01124"/>
    </source>
</evidence>
<dbReference type="Pfam" id="PF12833">
    <property type="entry name" value="HTH_18"/>
    <property type="match status" value="1"/>
</dbReference>
<accession>A0A5C4TAL7</accession>
<evidence type="ECO:0000313" key="6">
    <source>
        <dbReference type="Proteomes" id="UP000307943"/>
    </source>
</evidence>
<keyword evidence="2" id="KW-0238">DNA-binding</keyword>
<dbReference type="Pfam" id="PF02311">
    <property type="entry name" value="AraC_binding"/>
    <property type="match status" value="1"/>
</dbReference>
<dbReference type="InterPro" id="IPR009057">
    <property type="entry name" value="Homeodomain-like_sf"/>
</dbReference>
<dbReference type="CDD" id="cd06986">
    <property type="entry name" value="cupin_MmsR-like_N"/>
    <property type="match status" value="1"/>
</dbReference>
<gene>
    <name evidence="5" type="ORF">FE784_11815</name>
</gene>
<feature type="domain" description="HTH araC/xylS-type" evidence="4">
    <location>
        <begin position="188"/>
        <end position="286"/>
    </location>
</feature>
<organism evidence="5 6">
    <name type="scientific">Paenibacillus hemerocallicola</name>
    <dbReference type="NCBI Taxonomy" id="1172614"/>
    <lineage>
        <taxon>Bacteria</taxon>
        <taxon>Bacillati</taxon>
        <taxon>Bacillota</taxon>
        <taxon>Bacilli</taxon>
        <taxon>Bacillales</taxon>
        <taxon>Paenibacillaceae</taxon>
        <taxon>Paenibacillus</taxon>
    </lineage>
</organism>
<dbReference type="RefSeq" id="WP_139602406.1">
    <property type="nucleotide sequence ID" value="NZ_VDCQ01000013.1"/>
</dbReference>
<dbReference type="InterPro" id="IPR018060">
    <property type="entry name" value="HTH_AraC"/>
</dbReference>
<reference evidence="5 6" key="1">
    <citation type="submission" date="2019-05" db="EMBL/GenBank/DDBJ databases">
        <title>We sequenced the genome of Paenibacillus hemerocallicola KCTC 33185 for further insight into its adaptation and study the phylogeny of Paenibacillus.</title>
        <authorList>
            <person name="Narsing Rao M.P."/>
        </authorList>
    </citation>
    <scope>NUCLEOTIDE SEQUENCE [LARGE SCALE GENOMIC DNA]</scope>
    <source>
        <strain evidence="5 6">KCTC 33185</strain>
    </source>
</reference>
<dbReference type="Proteomes" id="UP000307943">
    <property type="component" value="Unassembled WGS sequence"/>
</dbReference>
<dbReference type="PANTHER" id="PTHR43280">
    <property type="entry name" value="ARAC-FAMILY TRANSCRIPTIONAL REGULATOR"/>
    <property type="match status" value="1"/>
</dbReference>